<evidence type="ECO:0008006" key="4">
    <source>
        <dbReference type="Google" id="ProtNLM"/>
    </source>
</evidence>
<dbReference type="OrthoDB" id="2669721at2759"/>
<dbReference type="PANTHER" id="PTHR46579">
    <property type="entry name" value="F5/8 TYPE C DOMAIN-CONTAINING PROTEIN-RELATED"/>
    <property type="match status" value="1"/>
</dbReference>
<accession>A0A8H6I1I5</accession>
<feature type="signal peptide" evidence="1">
    <location>
        <begin position="1"/>
        <end position="24"/>
    </location>
</feature>
<evidence type="ECO:0000313" key="3">
    <source>
        <dbReference type="Proteomes" id="UP000521943"/>
    </source>
</evidence>
<dbReference type="Proteomes" id="UP000521943">
    <property type="component" value="Unassembled WGS sequence"/>
</dbReference>
<evidence type="ECO:0000313" key="2">
    <source>
        <dbReference type="EMBL" id="KAF6756207.1"/>
    </source>
</evidence>
<proteinExistence type="predicted"/>
<evidence type="ECO:0000256" key="1">
    <source>
        <dbReference type="SAM" id="SignalP"/>
    </source>
</evidence>
<name>A0A8H6I1I5_9AGAR</name>
<keyword evidence="3" id="KW-1185">Reference proteome</keyword>
<keyword evidence="1" id="KW-0732">Signal</keyword>
<dbReference type="AlphaFoldDB" id="A0A8H6I1I5"/>
<feature type="chain" id="PRO_5034103631" description="Transposase" evidence="1">
    <location>
        <begin position="25"/>
        <end position="427"/>
    </location>
</feature>
<comment type="caution">
    <text evidence="2">The sequence shown here is derived from an EMBL/GenBank/DDBJ whole genome shotgun (WGS) entry which is preliminary data.</text>
</comment>
<gene>
    <name evidence="2" type="ORF">DFP72DRAFT_810860</name>
</gene>
<protein>
    <recommendedName>
        <fullName evidence="4">Transposase</fullName>
    </recommendedName>
</protein>
<organism evidence="2 3">
    <name type="scientific">Ephemerocybe angulata</name>
    <dbReference type="NCBI Taxonomy" id="980116"/>
    <lineage>
        <taxon>Eukaryota</taxon>
        <taxon>Fungi</taxon>
        <taxon>Dikarya</taxon>
        <taxon>Basidiomycota</taxon>
        <taxon>Agaricomycotina</taxon>
        <taxon>Agaricomycetes</taxon>
        <taxon>Agaricomycetidae</taxon>
        <taxon>Agaricales</taxon>
        <taxon>Agaricineae</taxon>
        <taxon>Psathyrellaceae</taxon>
        <taxon>Ephemerocybe</taxon>
    </lineage>
</organism>
<reference evidence="2 3" key="1">
    <citation type="submission" date="2020-07" db="EMBL/GenBank/DDBJ databases">
        <title>Comparative genomics of pyrophilous fungi reveals a link between fire events and developmental genes.</title>
        <authorList>
            <consortium name="DOE Joint Genome Institute"/>
            <person name="Steindorff A.S."/>
            <person name="Carver A."/>
            <person name="Calhoun S."/>
            <person name="Stillman K."/>
            <person name="Liu H."/>
            <person name="Lipzen A."/>
            <person name="Pangilinan J."/>
            <person name="Labutti K."/>
            <person name="Bruns T.D."/>
            <person name="Grigoriev I.V."/>
        </authorList>
    </citation>
    <scope>NUCLEOTIDE SEQUENCE [LARGE SCALE GENOMIC DNA]</scope>
    <source>
        <strain evidence="2 3">CBS 144469</strain>
    </source>
</reference>
<dbReference type="PANTHER" id="PTHR46579:SF1">
    <property type="entry name" value="F5_8 TYPE C DOMAIN-CONTAINING PROTEIN"/>
    <property type="match status" value="1"/>
</dbReference>
<dbReference type="EMBL" id="JACGCI010000027">
    <property type="protein sequence ID" value="KAF6756207.1"/>
    <property type="molecule type" value="Genomic_DNA"/>
</dbReference>
<sequence length="427" mass="48566">MHLTGLLVPQLIIELFTGTMTCHAQDDISTWDWAVLTGPVWTEHGEEVERFRQYLPGSFDRPPRNIAKKINSGYKAREFLSYFFGYLPGMLYNVLPAKYWQNLCKLVRGVRIVLQRSVTPAELEEAFQLLASFVYEFEVLYVQRKACRIHFVHQSIHNLVHLPPDTQRVGPMKNLAQWTIERAIGDLGAEIKQPSNPYKNLSERGLRRAQVNSLMAMTGLGPQQKSSRLGSGAVDAGEDYALLHPQEKKAYTMGSSERTALSQYCEKTFENFSSFGDNPDRVVKVYRWARVLLPTDQIGRTFWKESQRASSESLRCARMVKVETQDRTSFGEVMYYFQLTIRGVERNLAMISMGSDPDEELWKLSFNVLWVTKVTTGQNLAVCDIKDIASVVALLPFKERPGFSYVFEEFGCDVSHLGSALDDGEGE</sequence>